<feature type="compositionally biased region" description="Basic and acidic residues" evidence="1">
    <location>
        <begin position="127"/>
        <end position="136"/>
    </location>
</feature>
<evidence type="ECO:0000256" key="1">
    <source>
        <dbReference type="SAM" id="MobiDB-lite"/>
    </source>
</evidence>
<dbReference type="AlphaFoldDB" id="A0AAJ8BVF9"/>
<reference evidence="2" key="2">
    <citation type="submission" date="2025-08" db="UniProtKB">
        <authorList>
            <consortium name="RefSeq"/>
        </authorList>
    </citation>
    <scope>IDENTIFICATION</scope>
</reference>
<dbReference type="KEGG" id="ang:An04g07830"/>
<gene>
    <name evidence="2" type="ORF">An04g07830</name>
</gene>
<evidence type="ECO:0000313" key="2">
    <source>
        <dbReference type="RefSeq" id="XP_059603673.1"/>
    </source>
</evidence>
<accession>A0AAJ8BVF9</accession>
<dbReference type="VEuPathDB" id="FungiDB:An04g07830"/>
<dbReference type="RefSeq" id="XP_059603673.1">
    <property type="nucleotide sequence ID" value="XM_059747672.1"/>
</dbReference>
<sequence length="199" mass="21874">MESSRQPNTGKAIAYVRQATADIACSIYRQRSDTAPIGTARAISHATAYRNRAVLNDHDVSTVAVVALRPVKLSIGRTPQGILGGSDRGGTTDVPASKAYRGKGEEPRKQLHRSPTNEGGDLSVTESDCREKTRSSDECHCRMGSAARKENRYVLGMLKLTRLPDMTWLEVEVKEFDIRPRPRLDDIMDRLANGLTGAH</sequence>
<feature type="region of interest" description="Disordered" evidence="1">
    <location>
        <begin position="79"/>
        <end position="136"/>
    </location>
</feature>
<dbReference type="GeneID" id="84590995"/>
<proteinExistence type="predicted"/>
<name>A0AAJ8BVF9_ASPNG</name>
<reference evidence="2" key="1">
    <citation type="submission" date="2025-02" db="EMBL/GenBank/DDBJ databases">
        <authorList>
            <consortium name="NCBI Genome Project"/>
        </authorList>
    </citation>
    <scope>NUCLEOTIDE SEQUENCE</scope>
</reference>
<protein>
    <submittedName>
        <fullName evidence="2">Uncharacterized protein</fullName>
    </submittedName>
</protein>
<organism evidence="2">
    <name type="scientific">Aspergillus niger</name>
    <dbReference type="NCBI Taxonomy" id="5061"/>
    <lineage>
        <taxon>Eukaryota</taxon>
        <taxon>Fungi</taxon>
        <taxon>Dikarya</taxon>
        <taxon>Ascomycota</taxon>
        <taxon>Pezizomycotina</taxon>
        <taxon>Eurotiomycetes</taxon>
        <taxon>Eurotiomycetidae</taxon>
        <taxon>Eurotiales</taxon>
        <taxon>Aspergillaceae</taxon>
        <taxon>Aspergillus</taxon>
        <taxon>Aspergillus subgen. Circumdati</taxon>
    </lineage>
</organism>